<keyword evidence="6 16" id="KW-0812">Transmembrane</keyword>
<geneLocation type="mitochondrion" evidence="20"/>
<feature type="transmembrane region" description="Helical" evidence="16">
    <location>
        <begin position="374"/>
        <end position="395"/>
    </location>
</feature>
<feature type="transmembrane region" description="Helical" evidence="16">
    <location>
        <begin position="83"/>
        <end position="101"/>
    </location>
</feature>
<dbReference type="InterPro" id="IPR018393">
    <property type="entry name" value="NADHpl_OxRdtase_5_subgr"/>
</dbReference>
<dbReference type="Pfam" id="PF06455">
    <property type="entry name" value="NADH5_C"/>
    <property type="match status" value="1"/>
</dbReference>
<comment type="function">
    <text evidence="16">Core subunit of the mitochondrial membrane respiratory chain NADH dehydrogenase (Complex I) which catalyzes electron transfer from NADH through the respiratory chain, using ubiquinone as an electron acceptor. Essential for the catalytic activity and assembly of complex I.</text>
</comment>
<feature type="domain" description="NADH:quinone oxidoreductase/Mrp antiporter transmembrane" evidence="17">
    <location>
        <begin position="130"/>
        <end position="420"/>
    </location>
</feature>
<feature type="domain" description="NADH-Ubiquinone oxidoreductase (complex I) chain 5 N-terminal" evidence="18">
    <location>
        <begin position="64"/>
        <end position="114"/>
    </location>
</feature>
<dbReference type="GO" id="GO:0005743">
    <property type="term" value="C:mitochondrial inner membrane"/>
    <property type="evidence" value="ECO:0007669"/>
    <property type="project" value="UniProtKB-SubCell"/>
</dbReference>
<dbReference type="EC" id="7.1.1.2" evidence="2 16"/>
<proteinExistence type="inferred from homology"/>
<protein>
    <recommendedName>
        <fullName evidence="3 16">NADH-ubiquinone oxidoreductase chain 5</fullName>
        <ecNumber evidence="2 16">7.1.1.2</ecNumber>
    </recommendedName>
</protein>
<dbReference type="AlphaFoldDB" id="A0A7T1S022"/>
<evidence type="ECO:0000259" key="19">
    <source>
        <dbReference type="Pfam" id="PF06455"/>
    </source>
</evidence>
<keyword evidence="12 16" id="KW-0830">Ubiquinone</keyword>
<evidence type="ECO:0000256" key="1">
    <source>
        <dbReference type="ARBA" id="ARBA00004448"/>
    </source>
</evidence>
<dbReference type="GeneID" id="65333340"/>
<evidence type="ECO:0000256" key="16">
    <source>
        <dbReference type="RuleBase" id="RU003404"/>
    </source>
</evidence>
<feature type="transmembrane region" description="Helical" evidence="16">
    <location>
        <begin position="252"/>
        <end position="273"/>
    </location>
</feature>
<evidence type="ECO:0000256" key="15">
    <source>
        <dbReference type="ARBA" id="ARBA00049551"/>
    </source>
</evidence>
<feature type="transmembrane region" description="Helical" evidence="16">
    <location>
        <begin position="169"/>
        <end position="189"/>
    </location>
</feature>
<dbReference type="PANTHER" id="PTHR42829:SF2">
    <property type="entry name" value="NADH-UBIQUINONE OXIDOREDUCTASE CHAIN 5"/>
    <property type="match status" value="1"/>
</dbReference>
<feature type="domain" description="NADH dehydrogenase subunit 5 C-terminal" evidence="19">
    <location>
        <begin position="515"/>
        <end position="642"/>
    </location>
</feature>
<dbReference type="GO" id="GO:0015990">
    <property type="term" value="P:electron transport coupled proton transport"/>
    <property type="evidence" value="ECO:0007669"/>
    <property type="project" value="TreeGrafter"/>
</dbReference>
<evidence type="ECO:0000259" key="17">
    <source>
        <dbReference type="Pfam" id="PF00361"/>
    </source>
</evidence>
<evidence type="ECO:0000313" key="20">
    <source>
        <dbReference type="EMBL" id="QPO84624.1"/>
    </source>
</evidence>
<feature type="transmembrane region" description="Helical" evidence="16">
    <location>
        <begin position="113"/>
        <end position="130"/>
    </location>
</feature>
<evidence type="ECO:0000256" key="8">
    <source>
        <dbReference type="ARBA" id="ARBA00022967"/>
    </source>
</evidence>
<evidence type="ECO:0000256" key="13">
    <source>
        <dbReference type="ARBA" id="ARBA00023128"/>
    </source>
</evidence>
<dbReference type="InterPro" id="IPR001516">
    <property type="entry name" value="Proton_antipo_N"/>
</dbReference>
<evidence type="ECO:0000256" key="9">
    <source>
        <dbReference type="ARBA" id="ARBA00022982"/>
    </source>
</evidence>
<organism evidence="20">
    <name type="scientific">Diacronema viridis</name>
    <dbReference type="NCBI Taxonomy" id="2793420"/>
    <lineage>
        <taxon>Eukaryota</taxon>
        <taxon>Haptista</taxon>
        <taxon>Haptophyta</taxon>
        <taxon>Pavlovophyceae</taxon>
        <taxon>Pavlovales</taxon>
        <taxon>Pavlovaceae</taxon>
        <taxon>Diacronema</taxon>
    </lineage>
</organism>
<dbReference type="InterPro" id="IPR003945">
    <property type="entry name" value="NU5C-like"/>
</dbReference>
<evidence type="ECO:0000256" key="11">
    <source>
        <dbReference type="ARBA" id="ARBA00023027"/>
    </source>
</evidence>
<dbReference type="PANTHER" id="PTHR42829">
    <property type="entry name" value="NADH-UBIQUINONE OXIDOREDUCTASE CHAIN 5"/>
    <property type="match status" value="1"/>
</dbReference>
<sequence length="677" mass="75445">MYLVIIATPLLSFLVATTLGRFLGSRGVCLLSTFCTFFAFFLALSIFYEVGLCKAICSIKIFSWMVSDTFVVGWGFLFDNLSASMLIVVTSVSALVHLYAIGYMENDPHQTRFMSYLSLFTFFMLILVTADNYMQMFVGWEGVGLVSYLLISFWNTRIQANKSAIKAMLVNRVGDIGLCLGLCGIFILFHSLEYTTIFSLAASLNYASFNFFGFTFSFIDLLCFLIFWGAVGKSAQIGLHTWLPDAMEGPTPVSALIHAATMVTAGVFVIIRSAPLFELTPSVLCLVSVVGASTAFFAASSGLVQNDLKRVIAYSTCSQLGYMVFACGLSNYSVAFFHLANHAFFKALLFLGAGCIIHGICDEQDMRKMGLGKIFMFTYTFILIGSLALAGFPFLTGFYSKDAILELALANYTWVGAFTHTLGLLAAFCTSIYAFRLLHLSFLNTHNSYKLYVSSAHEAPFTMAFPLFVLSFGAIFVGYMTKDFMIGLGVDSWNGVLFVSHKNSALIEAEFLFAYQKHLPFFLGFAGAFFAYLLISSTLSLPWKRGIFSLLKRSSFYLNFYKFLSAKWHFDQVYNEYIAQSLMHVGYRKTFLLLDKGFVESLGPFGFSEYISTFSSKISHHLTGYLYHYALVFILIVAVFIISSDFLSLAASFGVLAPIYMSLLCSFFMIDLVFNQE</sequence>
<name>A0A7T1S022_9EUKA</name>
<dbReference type="PRINTS" id="PR01434">
    <property type="entry name" value="NADHDHGNASE5"/>
</dbReference>
<keyword evidence="4 16" id="KW-0813">Transport</keyword>
<feature type="transmembrane region" description="Helical" evidence="16">
    <location>
        <begin position="343"/>
        <end position="362"/>
    </location>
</feature>
<dbReference type="EMBL" id="MW044630">
    <property type="protein sequence ID" value="QPO84624.1"/>
    <property type="molecule type" value="Genomic_DNA"/>
</dbReference>
<dbReference type="GO" id="GO:0003954">
    <property type="term" value="F:NADH dehydrogenase activity"/>
    <property type="evidence" value="ECO:0007669"/>
    <property type="project" value="TreeGrafter"/>
</dbReference>
<dbReference type="GO" id="GO:0008137">
    <property type="term" value="F:NADH dehydrogenase (ubiquinone) activity"/>
    <property type="evidence" value="ECO:0007669"/>
    <property type="project" value="UniProtKB-EC"/>
</dbReference>
<dbReference type="NCBIfam" id="NF005141">
    <property type="entry name" value="PRK06590.1"/>
    <property type="match status" value="1"/>
</dbReference>
<keyword evidence="11 16" id="KW-0520">NAD</keyword>
<feature type="transmembrane region" description="Helical" evidence="16">
    <location>
        <begin position="649"/>
        <end position="674"/>
    </location>
</feature>
<feature type="transmembrane region" description="Helical" evidence="16">
    <location>
        <begin position="55"/>
        <end position="77"/>
    </location>
</feature>
<feature type="transmembrane region" description="Helical" evidence="16">
    <location>
        <begin position="625"/>
        <end position="643"/>
    </location>
</feature>
<dbReference type="EMBL" id="MW044629">
    <property type="protein sequence ID" value="QPO84604.1"/>
    <property type="molecule type" value="Genomic_DNA"/>
</dbReference>
<comment type="subcellular location">
    <subcellularLocation>
        <location evidence="1">Mitochondrion inner membrane</location>
        <topology evidence="1">Multi-pass membrane protein</topology>
    </subcellularLocation>
</comment>
<comment type="similarity">
    <text evidence="16">Belongs to the complex I subunit 5 family.</text>
</comment>
<accession>A0A7T1S022</accession>
<evidence type="ECO:0000256" key="14">
    <source>
        <dbReference type="ARBA" id="ARBA00023136"/>
    </source>
</evidence>
<dbReference type="InterPro" id="IPR010934">
    <property type="entry name" value="NADH_DH_su5_C"/>
</dbReference>
<dbReference type="Gene3D" id="1.20.5.2700">
    <property type="match status" value="1"/>
</dbReference>
<dbReference type="GO" id="GO:0042773">
    <property type="term" value="P:ATP synthesis coupled electron transport"/>
    <property type="evidence" value="ECO:0007669"/>
    <property type="project" value="InterPro"/>
</dbReference>
<keyword evidence="10 16" id="KW-1133">Transmembrane helix</keyword>
<evidence type="ECO:0000256" key="2">
    <source>
        <dbReference type="ARBA" id="ARBA00012944"/>
    </source>
</evidence>
<feature type="transmembrane region" description="Helical" evidence="16">
    <location>
        <begin position="521"/>
        <end position="543"/>
    </location>
</feature>
<evidence type="ECO:0000256" key="3">
    <source>
        <dbReference type="ARBA" id="ARBA00021096"/>
    </source>
</evidence>
<comment type="catalytic activity">
    <reaction evidence="15 16">
        <text>a ubiquinone + NADH + 5 H(+)(in) = a ubiquinol + NAD(+) + 4 H(+)(out)</text>
        <dbReference type="Rhea" id="RHEA:29091"/>
        <dbReference type="Rhea" id="RHEA-COMP:9565"/>
        <dbReference type="Rhea" id="RHEA-COMP:9566"/>
        <dbReference type="ChEBI" id="CHEBI:15378"/>
        <dbReference type="ChEBI" id="CHEBI:16389"/>
        <dbReference type="ChEBI" id="CHEBI:17976"/>
        <dbReference type="ChEBI" id="CHEBI:57540"/>
        <dbReference type="ChEBI" id="CHEBI:57945"/>
        <dbReference type="EC" id="7.1.1.2"/>
    </reaction>
</comment>
<reference evidence="20" key="1">
    <citation type="submission" date="2020-09" db="EMBL/GenBank/DDBJ databases">
        <title>Molecular phylogeny of Pavlovales.</title>
        <authorList>
            <person name="Yang E.C."/>
        </authorList>
    </citation>
    <scope>NUCLEOTIDE SEQUENCE</scope>
</reference>
<dbReference type="RefSeq" id="YP_010127220.1">
    <property type="nucleotide sequence ID" value="NC_056271.1"/>
</dbReference>
<feature type="transmembrane region" description="Helical" evidence="16">
    <location>
        <begin position="311"/>
        <end position="337"/>
    </location>
</feature>
<feature type="transmembrane region" description="Helical" evidence="16">
    <location>
        <begin position="279"/>
        <end position="299"/>
    </location>
</feature>
<keyword evidence="5" id="KW-0679">Respiratory chain</keyword>
<evidence type="ECO:0000256" key="5">
    <source>
        <dbReference type="ARBA" id="ARBA00022660"/>
    </source>
</evidence>
<evidence type="ECO:0000256" key="10">
    <source>
        <dbReference type="ARBA" id="ARBA00022989"/>
    </source>
</evidence>
<evidence type="ECO:0000256" key="12">
    <source>
        <dbReference type="ARBA" id="ARBA00023075"/>
    </source>
</evidence>
<keyword evidence="14 16" id="KW-0472">Membrane</keyword>
<keyword evidence="8" id="KW-1278">Translocase</keyword>
<dbReference type="InterPro" id="IPR001750">
    <property type="entry name" value="ND/Mrp_TM"/>
</dbReference>
<dbReference type="NCBIfam" id="TIGR01974">
    <property type="entry name" value="NDH_I_L"/>
    <property type="match status" value="1"/>
</dbReference>
<dbReference type="Pfam" id="PF00361">
    <property type="entry name" value="Proton_antipo_M"/>
    <property type="match status" value="1"/>
</dbReference>
<keyword evidence="9" id="KW-0249">Electron transport</keyword>
<keyword evidence="13 16" id="KW-0496">Mitochondrion</keyword>
<feature type="transmembrane region" description="Helical" evidence="16">
    <location>
        <begin position="209"/>
        <end position="231"/>
    </location>
</feature>
<feature type="transmembrane region" description="Helical" evidence="16">
    <location>
        <begin position="415"/>
        <end position="438"/>
    </location>
</feature>
<keyword evidence="7" id="KW-0999">Mitochondrion inner membrane</keyword>
<gene>
    <name evidence="20" type="primary">nad5</name>
</gene>
<evidence type="ECO:0000256" key="6">
    <source>
        <dbReference type="ARBA" id="ARBA00022692"/>
    </source>
</evidence>
<feature type="transmembrane region" description="Helical" evidence="16">
    <location>
        <begin position="30"/>
        <end position="48"/>
    </location>
</feature>
<feature type="transmembrane region" description="Helical" evidence="16">
    <location>
        <begin position="459"/>
        <end position="480"/>
    </location>
</feature>
<evidence type="ECO:0000256" key="4">
    <source>
        <dbReference type="ARBA" id="ARBA00022448"/>
    </source>
</evidence>
<dbReference type="Pfam" id="PF00662">
    <property type="entry name" value="Proton_antipo_N"/>
    <property type="match status" value="1"/>
</dbReference>
<evidence type="ECO:0000256" key="7">
    <source>
        <dbReference type="ARBA" id="ARBA00022792"/>
    </source>
</evidence>
<evidence type="ECO:0000259" key="18">
    <source>
        <dbReference type="Pfam" id="PF00662"/>
    </source>
</evidence>
<feature type="transmembrane region" description="Helical" evidence="16">
    <location>
        <begin position="136"/>
        <end position="157"/>
    </location>
</feature>
<dbReference type="PRINTS" id="PR01435">
    <property type="entry name" value="NPOXDRDTASE5"/>
</dbReference>